<feature type="signal peptide" evidence="1">
    <location>
        <begin position="1"/>
        <end position="20"/>
    </location>
</feature>
<sequence>MPGRRLFSLCAFIAASAAFAQDEGPGPIPPELGRIADEWACAQSRETPGYFASLNGAEVSDAERSQLYACASFLGNFEGGNTVYASPSADSYQGVLFMNNRRPGELYLTGGNNPPPQGKVPPGPYVARADDTTGREIWRTYLQNGNVSGEWVGAANLNILPDGAIVVAFGNHLVKLDGDTGRILQHAALTPDAPLEGSNFKHLTIAPDGTLIVKNQTRATPCDIQGTLAAFQCPGGVAASPGSTILAVDPDTFEVLARVSVPENAVVPHTITSFDGRIAIYAPSILKAYRFFWDPETRTLSQDADWATPYLEPGQTTGDAPAILGDWVVFQTNGLPTDKAASSITAINQHDATQITRVYPFGEDLPTGQSWAPPKSAVDTENGLVFSADQNMMKIGAVRLDQDSGEMEVVWTLDGATTALQALYGPADARVLGTARAAAGTTLAELNQTNAPTYTQTALWLNALTGEVLAESDPLPPMNFNTLLSPGYGGRFYYMHDQGFYVLKVLPERP</sequence>
<evidence type="ECO:0008006" key="4">
    <source>
        <dbReference type="Google" id="ProtNLM"/>
    </source>
</evidence>
<proteinExistence type="predicted"/>
<dbReference type="InterPro" id="IPR015943">
    <property type="entry name" value="WD40/YVTN_repeat-like_dom_sf"/>
</dbReference>
<dbReference type="OrthoDB" id="7792758at2"/>
<evidence type="ECO:0000313" key="2">
    <source>
        <dbReference type="EMBL" id="SNT37345.1"/>
    </source>
</evidence>
<feature type="chain" id="PRO_5013235323" description="PQQ-like domain-containing protein" evidence="1">
    <location>
        <begin position="21"/>
        <end position="510"/>
    </location>
</feature>
<evidence type="ECO:0000313" key="3">
    <source>
        <dbReference type="Proteomes" id="UP000198426"/>
    </source>
</evidence>
<organism evidence="2 3">
    <name type="scientific">Tropicimonas sediminicola</name>
    <dbReference type="NCBI Taxonomy" id="1031541"/>
    <lineage>
        <taxon>Bacteria</taxon>
        <taxon>Pseudomonadati</taxon>
        <taxon>Pseudomonadota</taxon>
        <taxon>Alphaproteobacteria</taxon>
        <taxon>Rhodobacterales</taxon>
        <taxon>Roseobacteraceae</taxon>
        <taxon>Tropicimonas</taxon>
    </lineage>
</organism>
<protein>
    <recommendedName>
        <fullName evidence="4">PQQ-like domain-containing protein</fullName>
    </recommendedName>
</protein>
<dbReference type="EMBL" id="FZOY01000013">
    <property type="protein sequence ID" value="SNT37345.1"/>
    <property type="molecule type" value="Genomic_DNA"/>
</dbReference>
<dbReference type="AlphaFoldDB" id="A0A239M3W7"/>
<dbReference type="Gene3D" id="2.130.10.10">
    <property type="entry name" value="YVTN repeat-like/Quinoprotein amine dehydrogenase"/>
    <property type="match status" value="1"/>
</dbReference>
<name>A0A239M3W7_9RHOB</name>
<keyword evidence="1" id="KW-0732">Signal</keyword>
<evidence type="ECO:0000256" key="1">
    <source>
        <dbReference type="SAM" id="SignalP"/>
    </source>
</evidence>
<keyword evidence="3" id="KW-1185">Reference proteome</keyword>
<reference evidence="2 3" key="1">
    <citation type="submission" date="2017-06" db="EMBL/GenBank/DDBJ databases">
        <authorList>
            <person name="Kim H.J."/>
            <person name="Triplett B.A."/>
        </authorList>
    </citation>
    <scope>NUCLEOTIDE SEQUENCE [LARGE SCALE GENOMIC DNA]</scope>
    <source>
        <strain evidence="2 3">DSM 29339</strain>
    </source>
</reference>
<gene>
    <name evidence="2" type="ORF">SAMN05421757_1133</name>
</gene>
<accession>A0A239M3W7</accession>
<dbReference type="RefSeq" id="WP_089235347.1">
    <property type="nucleotide sequence ID" value="NZ_FZOY01000013.1"/>
</dbReference>
<dbReference type="Proteomes" id="UP000198426">
    <property type="component" value="Unassembled WGS sequence"/>
</dbReference>
<dbReference type="SUPFAM" id="SSF50998">
    <property type="entry name" value="Quinoprotein alcohol dehydrogenase-like"/>
    <property type="match status" value="1"/>
</dbReference>
<dbReference type="InterPro" id="IPR011047">
    <property type="entry name" value="Quinoprotein_ADH-like_sf"/>
</dbReference>